<keyword evidence="11" id="KW-1185">Reference proteome</keyword>
<evidence type="ECO:0000256" key="1">
    <source>
        <dbReference type="ARBA" id="ARBA00004141"/>
    </source>
</evidence>
<evidence type="ECO:0000313" key="10">
    <source>
        <dbReference type="EMBL" id="QHB99163.1"/>
    </source>
</evidence>
<comment type="pathway">
    <text evidence="2">Carotenoid biosynthesis.</text>
</comment>
<proteinExistence type="predicted"/>
<organism evidence="10 11">
    <name type="scientific">Epidermidibacterium keratini</name>
    <dbReference type="NCBI Taxonomy" id="1891644"/>
    <lineage>
        <taxon>Bacteria</taxon>
        <taxon>Bacillati</taxon>
        <taxon>Actinomycetota</taxon>
        <taxon>Actinomycetes</taxon>
        <taxon>Sporichthyales</taxon>
        <taxon>Sporichthyaceae</taxon>
        <taxon>Epidermidibacterium</taxon>
    </lineage>
</organism>
<gene>
    <name evidence="10" type="ORF">EK0264_01900</name>
</gene>
<dbReference type="NCBIfam" id="TIGR03462">
    <property type="entry name" value="CarR_dom_SF"/>
    <property type="match status" value="1"/>
</dbReference>
<reference evidence="10 11" key="1">
    <citation type="journal article" date="2018" name="Int. J. Syst. Evol. Microbiol.">
        <title>Epidermidibacterium keratini gen. nov., sp. nov., a member of the family Sporichthyaceae, isolated from keratin epidermis.</title>
        <authorList>
            <person name="Lee D.G."/>
            <person name="Trujillo M.E."/>
            <person name="Kang S."/>
            <person name="Nam J.J."/>
            <person name="Kim Y.J."/>
        </authorList>
    </citation>
    <scope>NUCLEOTIDE SEQUENCE [LARGE SCALE GENOMIC DNA]</scope>
    <source>
        <strain evidence="10 11">EPI-7</strain>
    </source>
</reference>
<dbReference type="InParanoid" id="A0A7L4YJY9"/>
<evidence type="ECO:0000313" key="11">
    <source>
        <dbReference type="Proteomes" id="UP000463857"/>
    </source>
</evidence>
<feature type="domain" description="Lycopene cyclase" evidence="9">
    <location>
        <begin position="3"/>
        <end position="89"/>
    </location>
</feature>
<protein>
    <submittedName>
        <fullName evidence="10">Lycopene cyclase domain-containing protein</fullName>
    </submittedName>
</protein>
<dbReference type="GO" id="GO:0045436">
    <property type="term" value="F:lycopene beta cyclase activity"/>
    <property type="evidence" value="ECO:0007669"/>
    <property type="project" value="UniProtKB-ARBA"/>
</dbReference>
<dbReference type="InterPro" id="IPR017825">
    <property type="entry name" value="Lycopene_cyclase_dom"/>
</dbReference>
<comment type="subcellular location">
    <subcellularLocation>
        <location evidence="1">Membrane</location>
        <topology evidence="1">Multi-pass membrane protein</topology>
    </subcellularLocation>
</comment>
<evidence type="ECO:0000256" key="6">
    <source>
        <dbReference type="ARBA" id="ARBA00023136"/>
    </source>
</evidence>
<keyword evidence="7" id="KW-0413">Isomerase</keyword>
<feature type="transmembrane region" description="Helical" evidence="8">
    <location>
        <begin position="34"/>
        <end position="56"/>
    </location>
</feature>
<dbReference type="RefSeq" id="WP_159542370.1">
    <property type="nucleotide sequence ID" value="NZ_CP047156.1"/>
</dbReference>
<feature type="transmembrane region" description="Helical" evidence="8">
    <location>
        <begin position="76"/>
        <end position="93"/>
    </location>
</feature>
<keyword evidence="6 8" id="KW-0472">Membrane</keyword>
<dbReference type="GO" id="GO:0016117">
    <property type="term" value="P:carotenoid biosynthetic process"/>
    <property type="evidence" value="ECO:0007669"/>
    <property type="project" value="UniProtKB-KW"/>
</dbReference>
<accession>A0A7L4YJY9</accession>
<evidence type="ECO:0000256" key="2">
    <source>
        <dbReference type="ARBA" id="ARBA00004829"/>
    </source>
</evidence>
<dbReference type="EMBL" id="CP047156">
    <property type="protein sequence ID" value="QHB99163.1"/>
    <property type="molecule type" value="Genomic_DNA"/>
</dbReference>
<keyword evidence="5 8" id="KW-1133">Transmembrane helix</keyword>
<sequence length="109" mass="11887">MIYTAGSIVAVLVALVLDLWVIRSRLVTTGVFWIAYSIILFFQLVMNGLLTGIPIVTYDPAVHLGLRVANAPVEDIGFGFGLVLITLATWHRLGARERAASEGTPPPRR</sequence>
<evidence type="ECO:0000256" key="5">
    <source>
        <dbReference type="ARBA" id="ARBA00022989"/>
    </source>
</evidence>
<dbReference type="GO" id="GO:0016020">
    <property type="term" value="C:membrane"/>
    <property type="evidence" value="ECO:0007669"/>
    <property type="project" value="UniProtKB-SubCell"/>
</dbReference>
<feature type="transmembrane region" description="Helical" evidence="8">
    <location>
        <begin position="6"/>
        <end position="22"/>
    </location>
</feature>
<dbReference type="OrthoDB" id="3402548at2"/>
<dbReference type="Proteomes" id="UP000463857">
    <property type="component" value="Chromosome"/>
</dbReference>
<keyword evidence="3 8" id="KW-0812">Transmembrane</keyword>
<dbReference type="AlphaFoldDB" id="A0A7L4YJY9"/>
<evidence type="ECO:0000256" key="3">
    <source>
        <dbReference type="ARBA" id="ARBA00022692"/>
    </source>
</evidence>
<dbReference type="Pfam" id="PF18916">
    <property type="entry name" value="Lycopene_cyc"/>
    <property type="match status" value="1"/>
</dbReference>
<keyword evidence="4" id="KW-0125">Carotenoid biosynthesis</keyword>
<evidence type="ECO:0000259" key="9">
    <source>
        <dbReference type="Pfam" id="PF18916"/>
    </source>
</evidence>
<evidence type="ECO:0000256" key="7">
    <source>
        <dbReference type="ARBA" id="ARBA00023235"/>
    </source>
</evidence>
<evidence type="ECO:0000256" key="8">
    <source>
        <dbReference type="SAM" id="Phobius"/>
    </source>
</evidence>
<evidence type="ECO:0000256" key="4">
    <source>
        <dbReference type="ARBA" id="ARBA00022746"/>
    </source>
</evidence>
<dbReference type="KEGG" id="eke:EK0264_01900"/>
<dbReference type="GO" id="GO:0016872">
    <property type="term" value="F:intramolecular lyase activity"/>
    <property type="evidence" value="ECO:0007669"/>
    <property type="project" value="InterPro"/>
</dbReference>
<name>A0A7L4YJY9_9ACTN</name>